<evidence type="ECO:0000256" key="5">
    <source>
        <dbReference type="SAM" id="MobiDB-lite"/>
    </source>
</evidence>
<dbReference type="OrthoDB" id="2363873at2759"/>
<keyword evidence="3" id="KW-0442">Lipid degradation</keyword>
<dbReference type="EMBL" id="AGSI01000003">
    <property type="protein sequence ID" value="EIE25719.1"/>
    <property type="molecule type" value="Genomic_DNA"/>
</dbReference>
<keyword evidence="8" id="KW-1185">Reference proteome</keyword>
<evidence type="ECO:0000256" key="4">
    <source>
        <dbReference type="ARBA" id="ARBA00023098"/>
    </source>
</evidence>
<proteinExistence type="predicted"/>
<feature type="signal peptide" evidence="6">
    <location>
        <begin position="1"/>
        <end position="29"/>
    </location>
</feature>
<dbReference type="KEGG" id="csl:COCSUDRAFT_64799"/>
<dbReference type="PANTHER" id="PTHR10272:SF0">
    <property type="entry name" value="PLATELET-ACTIVATING FACTOR ACETYLHYDROLASE"/>
    <property type="match status" value="1"/>
</dbReference>
<evidence type="ECO:0000313" key="7">
    <source>
        <dbReference type="EMBL" id="EIE25719.1"/>
    </source>
</evidence>
<dbReference type="eggNOG" id="KOG3847">
    <property type="taxonomic scope" value="Eukaryota"/>
</dbReference>
<sequence>MRILASAASSALRWGFVVLAVEHADGTAATVQLAGQQGARFYGGWLSEEERLAQTRYRMGEVATAYDLLRALQQRELREGLKLSGELDAVAYFGGRLDLERASLMGHSYGGATISVLTAQDSRFRAGIALDPWWGALPEDSAALGGWQTDSPLLVMGSHTWNTPSESGRLFCDGVRQQRVFAAATSRAGAVHLVLEGSSHDTFNDAVMLVALRFRSAMNYVRSFKKSKFIQELDPSLALPLVSNAALSFLKRHLALSPGQIRPLEAAMHANSERLMRAEARLASEAAHKGKAGEKGSAVAMEAHGEAASTTQQPGPQFEAARSGPVEAAGSLAAAAYLGLEGNADEAGAASQYGQEDGGLGMRGGSDTGTAGSDRARQQKPAQVAQAAPSDSELRALQQVCKGHVWKLDAYGL</sequence>
<feature type="region of interest" description="Disordered" evidence="5">
    <location>
        <begin position="350"/>
        <end position="391"/>
    </location>
</feature>
<keyword evidence="6" id="KW-0732">Signal</keyword>
<feature type="compositionally biased region" description="Gly residues" evidence="5">
    <location>
        <begin position="356"/>
        <end position="367"/>
    </location>
</feature>
<evidence type="ECO:0000256" key="2">
    <source>
        <dbReference type="ARBA" id="ARBA00022801"/>
    </source>
</evidence>
<dbReference type="STRING" id="574566.I0Z500"/>
<feature type="chain" id="PRO_5003637553" description="1-alkyl-2-acetylglycerophosphocholine esterase" evidence="6">
    <location>
        <begin position="30"/>
        <end position="413"/>
    </location>
</feature>
<dbReference type="RefSeq" id="XP_005650263.1">
    <property type="nucleotide sequence ID" value="XM_005650206.1"/>
</dbReference>
<evidence type="ECO:0000313" key="8">
    <source>
        <dbReference type="Proteomes" id="UP000007264"/>
    </source>
</evidence>
<evidence type="ECO:0000256" key="6">
    <source>
        <dbReference type="SAM" id="SignalP"/>
    </source>
</evidence>
<protein>
    <recommendedName>
        <fullName evidence="1">1-alkyl-2-acetylglycerophosphocholine esterase</fullName>
        <ecNumber evidence="1">3.1.1.47</ecNumber>
    </recommendedName>
</protein>
<keyword evidence="2" id="KW-0378">Hydrolase</keyword>
<organism evidence="7 8">
    <name type="scientific">Coccomyxa subellipsoidea (strain C-169)</name>
    <name type="common">Green microalga</name>
    <dbReference type="NCBI Taxonomy" id="574566"/>
    <lineage>
        <taxon>Eukaryota</taxon>
        <taxon>Viridiplantae</taxon>
        <taxon>Chlorophyta</taxon>
        <taxon>core chlorophytes</taxon>
        <taxon>Trebouxiophyceae</taxon>
        <taxon>Trebouxiophyceae incertae sedis</taxon>
        <taxon>Coccomyxaceae</taxon>
        <taxon>Coccomyxa</taxon>
        <taxon>Coccomyxa subellipsoidea</taxon>
    </lineage>
</organism>
<feature type="compositionally biased region" description="Low complexity" evidence="5">
    <location>
        <begin position="379"/>
        <end position="389"/>
    </location>
</feature>
<reference evidence="7 8" key="1">
    <citation type="journal article" date="2012" name="Genome Biol.">
        <title>The genome of the polar eukaryotic microalga coccomyxa subellipsoidea reveals traits of cold adaptation.</title>
        <authorList>
            <person name="Blanc G."/>
            <person name="Agarkova I."/>
            <person name="Grimwood J."/>
            <person name="Kuo A."/>
            <person name="Brueggeman A."/>
            <person name="Dunigan D."/>
            <person name="Gurnon J."/>
            <person name="Ladunga I."/>
            <person name="Lindquist E."/>
            <person name="Lucas S."/>
            <person name="Pangilinan J."/>
            <person name="Proschold T."/>
            <person name="Salamov A."/>
            <person name="Schmutz J."/>
            <person name="Weeks D."/>
            <person name="Yamada T."/>
            <person name="Claverie J.M."/>
            <person name="Grigoriev I."/>
            <person name="Van Etten J."/>
            <person name="Lomsadze A."/>
            <person name="Borodovsky M."/>
        </authorList>
    </citation>
    <scope>NUCLEOTIDE SEQUENCE [LARGE SCALE GENOMIC DNA]</scope>
    <source>
        <strain evidence="7 8">C-169</strain>
    </source>
</reference>
<dbReference type="EC" id="3.1.1.47" evidence="1"/>
<comment type="caution">
    <text evidence="7">The sequence shown here is derived from an EMBL/GenBank/DDBJ whole genome shotgun (WGS) entry which is preliminary data.</text>
</comment>
<dbReference type="Gene3D" id="3.40.50.1820">
    <property type="entry name" value="alpha/beta hydrolase"/>
    <property type="match status" value="1"/>
</dbReference>
<dbReference type="InterPro" id="IPR029058">
    <property type="entry name" value="AB_hydrolase_fold"/>
</dbReference>
<evidence type="ECO:0000256" key="3">
    <source>
        <dbReference type="ARBA" id="ARBA00022963"/>
    </source>
</evidence>
<evidence type="ECO:0000256" key="1">
    <source>
        <dbReference type="ARBA" id="ARBA00013201"/>
    </source>
</evidence>
<dbReference type="PANTHER" id="PTHR10272">
    <property type="entry name" value="PLATELET-ACTIVATING FACTOR ACETYLHYDROLASE"/>
    <property type="match status" value="1"/>
</dbReference>
<dbReference type="GeneID" id="17043723"/>
<dbReference type="SUPFAM" id="SSF53474">
    <property type="entry name" value="alpha/beta-Hydrolases"/>
    <property type="match status" value="1"/>
</dbReference>
<dbReference type="Proteomes" id="UP000007264">
    <property type="component" value="Unassembled WGS sequence"/>
</dbReference>
<dbReference type="GO" id="GO:0003847">
    <property type="term" value="F:1-alkyl-2-acetylglycerophosphocholine esterase activity"/>
    <property type="evidence" value="ECO:0007669"/>
    <property type="project" value="UniProtKB-EC"/>
</dbReference>
<gene>
    <name evidence="7" type="ORF">COCSUDRAFT_64799</name>
</gene>
<feature type="region of interest" description="Disordered" evidence="5">
    <location>
        <begin position="303"/>
        <end position="324"/>
    </location>
</feature>
<dbReference type="GO" id="GO:0016042">
    <property type="term" value="P:lipid catabolic process"/>
    <property type="evidence" value="ECO:0007669"/>
    <property type="project" value="UniProtKB-KW"/>
</dbReference>
<name>I0Z500_COCSC</name>
<dbReference type="Pfam" id="PF03403">
    <property type="entry name" value="PAF-AH_p_II"/>
    <property type="match status" value="1"/>
</dbReference>
<dbReference type="AlphaFoldDB" id="I0Z500"/>
<accession>I0Z500</accession>
<keyword evidence="4" id="KW-0443">Lipid metabolism</keyword>